<dbReference type="InterPro" id="IPR001611">
    <property type="entry name" value="Leu-rich_rpt"/>
</dbReference>
<feature type="domain" description="Disease resistance R13L4/SHOC-2-like LRR" evidence="8">
    <location>
        <begin position="123"/>
        <end position="225"/>
    </location>
</feature>
<dbReference type="Proteomes" id="UP001180020">
    <property type="component" value="Unassembled WGS sequence"/>
</dbReference>
<keyword evidence="10" id="KW-1185">Reference proteome</keyword>
<dbReference type="EMBL" id="JAUJYO010000022">
    <property type="protein sequence ID" value="KAK1282615.1"/>
    <property type="molecule type" value="Genomic_DNA"/>
</dbReference>
<dbReference type="PANTHER" id="PTHR48059:SF4">
    <property type="entry name" value="POLYGALACTURONASE INHIBITOR 1-RELATED"/>
    <property type="match status" value="1"/>
</dbReference>
<comment type="subcellular location">
    <subcellularLocation>
        <location evidence="1">Cell envelope</location>
    </subcellularLocation>
</comment>
<comment type="caution">
    <text evidence="9">The sequence shown here is derived from an EMBL/GenBank/DDBJ whole genome shotgun (WGS) entry which is preliminary data.</text>
</comment>
<dbReference type="PROSITE" id="PS51450">
    <property type="entry name" value="LRR"/>
    <property type="match status" value="1"/>
</dbReference>
<feature type="transmembrane region" description="Helical" evidence="6">
    <location>
        <begin position="6"/>
        <end position="28"/>
    </location>
</feature>
<evidence type="ECO:0000256" key="4">
    <source>
        <dbReference type="ARBA" id="ARBA00022737"/>
    </source>
</evidence>
<keyword evidence="6" id="KW-1133">Transmembrane helix</keyword>
<dbReference type="Pfam" id="PF08263">
    <property type="entry name" value="LRRNT_2"/>
    <property type="match status" value="1"/>
</dbReference>
<dbReference type="Gene3D" id="3.80.10.10">
    <property type="entry name" value="Ribonuclease Inhibitor"/>
    <property type="match status" value="1"/>
</dbReference>
<evidence type="ECO:0000256" key="3">
    <source>
        <dbReference type="ARBA" id="ARBA00022729"/>
    </source>
</evidence>
<keyword evidence="6" id="KW-0472">Membrane</keyword>
<evidence type="ECO:0000256" key="2">
    <source>
        <dbReference type="ARBA" id="ARBA00022614"/>
    </source>
</evidence>
<organism evidence="9 10">
    <name type="scientific">Acorus calamus</name>
    <name type="common">Sweet flag</name>
    <dbReference type="NCBI Taxonomy" id="4465"/>
    <lineage>
        <taxon>Eukaryota</taxon>
        <taxon>Viridiplantae</taxon>
        <taxon>Streptophyta</taxon>
        <taxon>Embryophyta</taxon>
        <taxon>Tracheophyta</taxon>
        <taxon>Spermatophyta</taxon>
        <taxon>Magnoliopsida</taxon>
        <taxon>Liliopsida</taxon>
        <taxon>Acoraceae</taxon>
        <taxon>Acorus</taxon>
    </lineage>
</organism>
<evidence type="ECO:0000259" key="7">
    <source>
        <dbReference type="Pfam" id="PF08263"/>
    </source>
</evidence>
<gene>
    <name evidence="9" type="primary">PGIP</name>
    <name evidence="9" type="ORF">QJS10_CPB22g01468</name>
</gene>
<dbReference type="Pfam" id="PF23598">
    <property type="entry name" value="LRR_14"/>
    <property type="match status" value="1"/>
</dbReference>
<dbReference type="AlphaFoldDB" id="A0AAV9C189"/>
<proteinExistence type="inferred from homology"/>
<protein>
    <submittedName>
        <fullName evidence="9">Polygalacturonase inhibitor</fullName>
    </submittedName>
</protein>
<name>A0AAV9C189_ACOCL</name>
<comment type="similarity">
    <text evidence="5">Belongs to the polygalacturonase-inhibiting protein family.</text>
</comment>
<reference evidence="9" key="1">
    <citation type="journal article" date="2023" name="Nat. Commun.">
        <title>Diploid and tetraploid genomes of Acorus and the evolution of monocots.</title>
        <authorList>
            <person name="Ma L."/>
            <person name="Liu K.W."/>
            <person name="Li Z."/>
            <person name="Hsiao Y.Y."/>
            <person name="Qi Y."/>
            <person name="Fu T."/>
            <person name="Tang G.D."/>
            <person name="Zhang D."/>
            <person name="Sun W.H."/>
            <person name="Liu D.K."/>
            <person name="Li Y."/>
            <person name="Chen G.Z."/>
            <person name="Liu X.D."/>
            <person name="Liao X.Y."/>
            <person name="Jiang Y.T."/>
            <person name="Yu X."/>
            <person name="Hao Y."/>
            <person name="Huang J."/>
            <person name="Zhao X.W."/>
            <person name="Ke S."/>
            <person name="Chen Y.Y."/>
            <person name="Wu W.L."/>
            <person name="Hsu J.L."/>
            <person name="Lin Y.F."/>
            <person name="Huang M.D."/>
            <person name="Li C.Y."/>
            <person name="Huang L."/>
            <person name="Wang Z.W."/>
            <person name="Zhao X."/>
            <person name="Zhong W.Y."/>
            <person name="Peng D.H."/>
            <person name="Ahmad S."/>
            <person name="Lan S."/>
            <person name="Zhang J.S."/>
            <person name="Tsai W.C."/>
            <person name="Van de Peer Y."/>
            <person name="Liu Z.J."/>
        </authorList>
    </citation>
    <scope>NUCLEOTIDE SEQUENCE</scope>
    <source>
        <strain evidence="9">CP</strain>
    </source>
</reference>
<evidence type="ECO:0000256" key="1">
    <source>
        <dbReference type="ARBA" id="ARBA00004196"/>
    </source>
</evidence>
<evidence type="ECO:0000259" key="8">
    <source>
        <dbReference type="Pfam" id="PF23598"/>
    </source>
</evidence>
<dbReference type="FunFam" id="3.80.10.10:FF:000221">
    <property type="entry name" value="Leucine-rich repeat receptor-like protein kinase PXL1"/>
    <property type="match status" value="1"/>
</dbReference>
<dbReference type="InterPro" id="IPR032675">
    <property type="entry name" value="LRR_dom_sf"/>
</dbReference>
<feature type="domain" description="Leucine-rich repeat-containing N-terminal plant-type" evidence="7">
    <location>
        <begin position="34"/>
        <end position="70"/>
    </location>
</feature>
<keyword evidence="6" id="KW-0812">Transmembrane</keyword>
<keyword evidence="4" id="KW-0677">Repeat</keyword>
<reference evidence="9" key="2">
    <citation type="submission" date="2023-06" db="EMBL/GenBank/DDBJ databases">
        <authorList>
            <person name="Ma L."/>
            <person name="Liu K.-W."/>
            <person name="Li Z."/>
            <person name="Hsiao Y.-Y."/>
            <person name="Qi Y."/>
            <person name="Fu T."/>
            <person name="Tang G."/>
            <person name="Zhang D."/>
            <person name="Sun W.-H."/>
            <person name="Liu D.-K."/>
            <person name="Li Y."/>
            <person name="Chen G.-Z."/>
            <person name="Liu X.-D."/>
            <person name="Liao X.-Y."/>
            <person name="Jiang Y.-T."/>
            <person name="Yu X."/>
            <person name="Hao Y."/>
            <person name="Huang J."/>
            <person name="Zhao X.-W."/>
            <person name="Ke S."/>
            <person name="Chen Y.-Y."/>
            <person name="Wu W.-L."/>
            <person name="Hsu J.-L."/>
            <person name="Lin Y.-F."/>
            <person name="Huang M.-D."/>
            <person name="Li C.-Y."/>
            <person name="Huang L."/>
            <person name="Wang Z.-W."/>
            <person name="Zhao X."/>
            <person name="Zhong W.-Y."/>
            <person name="Peng D.-H."/>
            <person name="Ahmad S."/>
            <person name="Lan S."/>
            <person name="Zhang J.-S."/>
            <person name="Tsai W.-C."/>
            <person name="Van De Peer Y."/>
            <person name="Liu Z.-J."/>
        </authorList>
    </citation>
    <scope>NUCLEOTIDE SEQUENCE</scope>
    <source>
        <strain evidence="9">CP</strain>
        <tissue evidence="9">Leaves</tissue>
    </source>
</reference>
<dbReference type="SUPFAM" id="SSF52058">
    <property type="entry name" value="L domain-like"/>
    <property type="match status" value="1"/>
</dbReference>
<sequence>MKTTHYIITITTIIISSILTSSSIPITISNLCNQHDKKVLLNIRNSLGNLSNFPSWTEDGACCDWFGVTCGAPGAEDRVTGLSIKEWDTISGVIPAHLAAELPYLNGLYFTSLPGLVGGIPSELKKIPRLRYLTITTTNVSGPIPDFLGELKHLQQLDLSNNHLSGTIPPSLGTLPKLALLRLNRNQLSGSIPESLGNLVDIVSFSLAYNRLSGQVPKSLGKLHPIVLDLSRNRLSGDASFLFGGSKSINTLTLARNFLEFDFSKVVPPKGLAKLDVSHNMIYGTIPKGLLKGLLAFNASYNRLCGEIPKPGSFWCRISICTFRTSVSVGRHWSHASENWAFFFWLLGCAFDEMWCSLRRLASMHQALISLVQFFFYG</sequence>
<evidence type="ECO:0000313" key="9">
    <source>
        <dbReference type="EMBL" id="KAK1282615.1"/>
    </source>
</evidence>
<dbReference type="PANTHER" id="PTHR48059">
    <property type="entry name" value="POLYGALACTURONASE INHIBITOR 1"/>
    <property type="match status" value="1"/>
</dbReference>
<dbReference type="InterPro" id="IPR055414">
    <property type="entry name" value="LRR_R13L4/SHOC2-like"/>
</dbReference>
<evidence type="ECO:0000256" key="5">
    <source>
        <dbReference type="ARBA" id="ARBA00038043"/>
    </source>
</evidence>
<keyword evidence="2" id="KW-0433">Leucine-rich repeat</keyword>
<evidence type="ECO:0000313" key="10">
    <source>
        <dbReference type="Proteomes" id="UP001180020"/>
    </source>
</evidence>
<dbReference type="InterPro" id="IPR051848">
    <property type="entry name" value="PGIP"/>
</dbReference>
<evidence type="ECO:0000256" key="6">
    <source>
        <dbReference type="SAM" id="Phobius"/>
    </source>
</evidence>
<dbReference type="PRINTS" id="PR00019">
    <property type="entry name" value="LEURICHRPT"/>
</dbReference>
<keyword evidence="3" id="KW-0732">Signal</keyword>
<accession>A0AAV9C189</accession>
<dbReference type="InterPro" id="IPR013210">
    <property type="entry name" value="LRR_N_plant-typ"/>
</dbReference>